<reference evidence="4 5" key="1">
    <citation type="submission" date="2017-03" db="EMBL/GenBank/DDBJ databases">
        <title>Genome sequence of Clostridium hungatei DSM 14427.</title>
        <authorList>
            <person name="Poehlein A."/>
            <person name="Daniel R."/>
        </authorList>
    </citation>
    <scope>NUCLEOTIDE SEQUENCE [LARGE SCALE GENOMIC DNA]</scope>
    <source>
        <strain evidence="4 5">DSM 14427</strain>
    </source>
</reference>
<dbReference type="InterPro" id="IPR051448">
    <property type="entry name" value="CdaR-like_regulators"/>
</dbReference>
<dbReference type="InterPro" id="IPR042070">
    <property type="entry name" value="PucR_C-HTH_sf"/>
</dbReference>
<dbReference type="AlphaFoldDB" id="A0A1V4SNL7"/>
<gene>
    <name evidence="4" type="primary">cdaR</name>
    <name evidence="4" type="ORF">CLHUN_08630</name>
</gene>
<evidence type="ECO:0000313" key="5">
    <source>
        <dbReference type="Proteomes" id="UP000191554"/>
    </source>
</evidence>
<evidence type="ECO:0000259" key="2">
    <source>
        <dbReference type="Pfam" id="PF13556"/>
    </source>
</evidence>
<dbReference type="PANTHER" id="PTHR33744">
    <property type="entry name" value="CARBOHYDRATE DIACID REGULATOR"/>
    <property type="match status" value="1"/>
</dbReference>
<dbReference type="SUPFAM" id="SSF46689">
    <property type="entry name" value="Homeodomain-like"/>
    <property type="match status" value="1"/>
</dbReference>
<evidence type="ECO:0000256" key="1">
    <source>
        <dbReference type="ARBA" id="ARBA00006754"/>
    </source>
</evidence>
<evidence type="ECO:0000259" key="3">
    <source>
        <dbReference type="Pfam" id="PF17853"/>
    </source>
</evidence>
<organism evidence="4 5">
    <name type="scientific">Ruminiclostridium hungatei</name>
    <name type="common">Clostridium hungatei</name>
    <dbReference type="NCBI Taxonomy" id="48256"/>
    <lineage>
        <taxon>Bacteria</taxon>
        <taxon>Bacillati</taxon>
        <taxon>Bacillota</taxon>
        <taxon>Clostridia</taxon>
        <taxon>Eubacteriales</taxon>
        <taxon>Oscillospiraceae</taxon>
        <taxon>Ruminiclostridium</taxon>
    </lineage>
</organism>
<proteinExistence type="inferred from homology"/>
<sequence>MSVKLFQTLSDKYSEIINKEVGVTDDNGVIIAHSDFQAIGQQDPNIAAFLQEKQLQGTMEGRIYNKVIVKNKVEFVTFIQSVEPQDITYLELFTLNILNLKSYYDEKYDKNTFIKNIIVENILPGDILVRSKELHIDYNALRVVFLINATSERDIHVHEVIESLFPNKSKDFVIVIDNDNVVLVKEVKNKDDYKEVYKIARIIVDTLNAELMVKASIGIGTIIANLKDITKSYKEAQMSMIIGNIFGGDNNIYDYNNLGIGRLVYHIPTSLCQLFLDEVFKDNSADSLDNETMLTIQKFFENNLNVSETARQLYIHRNTLVYRLEKIKRLTGLELTSFDDAVIFKLAILVKKYLANLNE</sequence>
<dbReference type="Pfam" id="PF17853">
    <property type="entry name" value="GGDEF_2"/>
    <property type="match status" value="1"/>
</dbReference>
<dbReference type="Proteomes" id="UP000191554">
    <property type="component" value="Unassembled WGS sequence"/>
</dbReference>
<comment type="similarity">
    <text evidence="1">Belongs to the CdaR family.</text>
</comment>
<dbReference type="InterPro" id="IPR041522">
    <property type="entry name" value="CdaR_GGDEF"/>
</dbReference>
<keyword evidence="5" id="KW-1185">Reference proteome</keyword>
<comment type="caution">
    <text evidence="4">The sequence shown here is derived from an EMBL/GenBank/DDBJ whole genome shotgun (WGS) entry which is preliminary data.</text>
</comment>
<protein>
    <submittedName>
        <fullName evidence="4">Carbohydrate diacid regulator</fullName>
    </submittedName>
</protein>
<dbReference type="STRING" id="48256.CLHUN_08630"/>
<dbReference type="OrthoDB" id="9792148at2"/>
<feature type="domain" description="CdaR GGDEF-like" evidence="3">
    <location>
        <begin position="126"/>
        <end position="237"/>
    </location>
</feature>
<dbReference type="InterPro" id="IPR009057">
    <property type="entry name" value="Homeodomain-like_sf"/>
</dbReference>
<dbReference type="Gene3D" id="1.10.10.2840">
    <property type="entry name" value="PucR C-terminal helix-turn-helix domain"/>
    <property type="match status" value="1"/>
</dbReference>
<dbReference type="PANTHER" id="PTHR33744:SF15">
    <property type="entry name" value="CARBOHYDRATE DIACID REGULATOR"/>
    <property type="match status" value="1"/>
</dbReference>
<evidence type="ECO:0000313" key="4">
    <source>
        <dbReference type="EMBL" id="OPX45488.1"/>
    </source>
</evidence>
<dbReference type="EMBL" id="MZGX01000004">
    <property type="protein sequence ID" value="OPX45488.1"/>
    <property type="molecule type" value="Genomic_DNA"/>
</dbReference>
<dbReference type="RefSeq" id="WP_080063317.1">
    <property type="nucleotide sequence ID" value="NZ_MZGX01000004.1"/>
</dbReference>
<name>A0A1V4SNL7_RUMHU</name>
<dbReference type="InterPro" id="IPR025736">
    <property type="entry name" value="PucR_C-HTH_dom"/>
</dbReference>
<dbReference type="Pfam" id="PF13556">
    <property type="entry name" value="HTH_30"/>
    <property type="match status" value="1"/>
</dbReference>
<feature type="domain" description="PucR C-terminal helix-turn-helix" evidence="2">
    <location>
        <begin position="295"/>
        <end position="349"/>
    </location>
</feature>
<accession>A0A1V4SNL7</accession>